<protein>
    <recommendedName>
        <fullName evidence="1">Dienelactone hydrolase domain-containing protein</fullName>
    </recommendedName>
</protein>
<dbReference type="EMBL" id="VJMJ01000089">
    <property type="protein sequence ID" value="KAF0736277.1"/>
    <property type="molecule type" value="Genomic_DNA"/>
</dbReference>
<reference evidence="2 3" key="1">
    <citation type="submission" date="2019-07" db="EMBL/GenBank/DDBJ databases">
        <title>Genomics analysis of Aphanomyces spp. identifies a new class of oomycete effector associated with host adaptation.</title>
        <authorList>
            <person name="Gaulin E."/>
        </authorList>
    </citation>
    <scope>NUCLEOTIDE SEQUENCE [LARGE SCALE GENOMIC DNA]</scope>
    <source>
        <strain evidence="2 3">ATCC 201684</strain>
    </source>
</reference>
<dbReference type="Pfam" id="PF01738">
    <property type="entry name" value="DLH"/>
    <property type="match status" value="1"/>
</dbReference>
<evidence type="ECO:0000259" key="1">
    <source>
        <dbReference type="Pfam" id="PF01738"/>
    </source>
</evidence>
<dbReference type="VEuPathDB" id="FungiDB:AeMF1_005426"/>
<proteinExistence type="predicted"/>
<evidence type="ECO:0000313" key="3">
    <source>
        <dbReference type="Proteomes" id="UP000481153"/>
    </source>
</evidence>
<dbReference type="AlphaFoldDB" id="A0A6G0X8G8"/>
<organism evidence="2 3">
    <name type="scientific">Aphanomyces euteiches</name>
    <dbReference type="NCBI Taxonomy" id="100861"/>
    <lineage>
        <taxon>Eukaryota</taxon>
        <taxon>Sar</taxon>
        <taxon>Stramenopiles</taxon>
        <taxon>Oomycota</taxon>
        <taxon>Saprolegniomycetes</taxon>
        <taxon>Saprolegniales</taxon>
        <taxon>Verrucalvaceae</taxon>
        <taxon>Aphanomyces</taxon>
    </lineage>
</organism>
<dbReference type="GO" id="GO:0016787">
    <property type="term" value="F:hydrolase activity"/>
    <property type="evidence" value="ECO:0007669"/>
    <property type="project" value="InterPro"/>
</dbReference>
<accession>A0A6G0X8G8</accession>
<keyword evidence="3" id="KW-1185">Reference proteome</keyword>
<feature type="domain" description="Dienelactone hydrolase" evidence="1">
    <location>
        <begin position="1"/>
        <end position="101"/>
    </location>
</feature>
<dbReference type="Proteomes" id="UP000481153">
    <property type="component" value="Unassembled WGS sequence"/>
</dbReference>
<dbReference type="SUPFAM" id="SSF53474">
    <property type="entry name" value="alpha/beta-Hydrolases"/>
    <property type="match status" value="1"/>
</dbReference>
<gene>
    <name evidence="2" type="ORF">Ae201684_007298</name>
</gene>
<comment type="caution">
    <text evidence="2">The sequence shown here is derived from an EMBL/GenBank/DDBJ whole genome shotgun (WGS) entry which is preliminary data.</text>
</comment>
<dbReference type="InterPro" id="IPR029058">
    <property type="entry name" value="AB_hydrolase_fold"/>
</dbReference>
<dbReference type="Gene3D" id="3.40.50.1820">
    <property type="entry name" value="alpha/beta hydrolase"/>
    <property type="match status" value="1"/>
</dbReference>
<dbReference type="InterPro" id="IPR002925">
    <property type="entry name" value="Dienelactn_hydro"/>
</dbReference>
<evidence type="ECO:0000313" key="2">
    <source>
        <dbReference type="EMBL" id="KAF0736277.1"/>
    </source>
</evidence>
<sequence length="126" mass="14267">MGYCWGGWVIGKYSSIENTPITCGISFHPSWRVEDVVEGYGKGQKMGQQIRVPQLLLTAKDDSPYLKPGGAVEGDLMRKPFKSKARVFPEMRHGWVNRGDLSDPAIDRDFHAAWDEEALPFLQDHF</sequence>
<name>A0A6G0X8G8_9STRA</name>